<feature type="region of interest" description="Disordered" evidence="1">
    <location>
        <begin position="36"/>
        <end position="61"/>
    </location>
</feature>
<dbReference type="InParanoid" id="A0A067LXI6"/>
<evidence type="ECO:0000313" key="3">
    <source>
        <dbReference type="EMBL" id="KDQ08103.1"/>
    </source>
</evidence>
<dbReference type="InterPro" id="IPR054289">
    <property type="entry name" value="DUF7025"/>
</dbReference>
<sequence length="694" mass="78105">MTVIIVENSDAQTVATNDQPVNGVKAVADPVVDAVAKPDAESDSESDTSSEDSLPTEEPGSRLEYKHVDEVYDSSVGDYVLRDAAPRLRKRDKAYAALSFTINRKFDYEDKNPVTTVDIRSAALAAVGKAIIGNFNGLSWHVTPVQVDPQVFLTFLPEFQAYEKNLLAKPDLDENETTTLQHLSLLLKYLTTEHATVLDRIGALLAHSEISFDLAWAILIPRRIFFTTCPITSQPRAVRLLTSSKVTSMMQAPYWQLNCEYVDSVGEHPSEAKNNLGKFGVAEMEIHIRYFRGATKIASLSAFPLSYHPQEAAMRELLVERGRKWASLEGIHHMYYDGLAYQHQKCRWLRINIKTRVMIDKETFKRINPNYPVQDIKGNVAGVLHDESSDDAQDDEVFSYGTTHITDELTPDELLLTSPILYGFSLTEKLWLEFDVEKVTSFEWNEDAFKQLVLPPAQKSLIQSLVESHNQEGADFDDFIKGKGKGLIFNLFGPPGIGKTLTAESASEIVHRPLYVVGAGDLGTSVTQLDSTLTSIFDVAQSWGAVVLIDEADVFMEARSLDNLHRNALVAVFLRQLEYYQGILFLTTNRVKAFDEAFESRIHVALRYKELDEDARASIWKAFLERARIADQVTKEDLARLASRDINGRQIKNAVRTAQALAINKKQPLSYEHFVTVLDVMDQFQRDFKGEREN</sequence>
<accession>A0A067LXI6</accession>
<dbReference type="PANTHER" id="PTHR46411">
    <property type="entry name" value="FAMILY ATPASE, PUTATIVE-RELATED"/>
    <property type="match status" value="1"/>
</dbReference>
<dbReference type="SUPFAM" id="SSF52540">
    <property type="entry name" value="P-loop containing nucleoside triphosphate hydrolases"/>
    <property type="match status" value="1"/>
</dbReference>
<dbReference type="STRING" id="930990.A0A067LXI6"/>
<dbReference type="AlphaFoldDB" id="A0A067LXI6"/>
<dbReference type="PANTHER" id="PTHR46411:SF1">
    <property type="entry name" value="FAMILY ATPASE, PUTATIVE (AFU_ORTHOLOGUE AFUA_7G05752)-RELATED"/>
    <property type="match status" value="1"/>
</dbReference>
<dbReference type="Proteomes" id="UP000027195">
    <property type="component" value="Unassembled WGS sequence"/>
</dbReference>
<dbReference type="SMART" id="SM00382">
    <property type="entry name" value="AAA"/>
    <property type="match status" value="1"/>
</dbReference>
<dbReference type="GO" id="GO:0005524">
    <property type="term" value="F:ATP binding"/>
    <property type="evidence" value="ECO:0007669"/>
    <property type="project" value="InterPro"/>
</dbReference>
<dbReference type="HOGENOM" id="CLU_004471_6_3_1"/>
<gene>
    <name evidence="3" type="ORF">BOTBODRAFT_139298</name>
</gene>
<keyword evidence="4" id="KW-1185">Reference proteome</keyword>
<evidence type="ECO:0000313" key="4">
    <source>
        <dbReference type="Proteomes" id="UP000027195"/>
    </source>
</evidence>
<dbReference type="OrthoDB" id="10042665at2759"/>
<reference evidence="4" key="1">
    <citation type="journal article" date="2014" name="Proc. Natl. Acad. Sci. U.S.A.">
        <title>Extensive sampling of basidiomycete genomes demonstrates inadequacy of the white-rot/brown-rot paradigm for wood decay fungi.</title>
        <authorList>
            <person name="Riley R."/>
            <person name="Salamov A.A."/>
            <person name="Brown D.W."/>
            <person name="Nagy L.G."/>
            <person name="Floudas D."/>
            <person name="Held B.W."/>
            <person name="Levasseur A."/>
            <person name="Lombard V."/>
            <person name="Morin E."/>
            <person name="Otillar R."/>
            <person name="Lindquist E.A."/>
            <person name="Sun H."/>
            <person name="LaButti K.M."/>
            <person name="Schmutz J."/>
            <person name="Jabbour D."/>
            <person name="Luo H."/>
            <person name="Baker S.E."/>
            <person name="Pisabarro A.G."/>
            <person name="Walton J.D."/>
            <person name="Blanchette R.A."/>
            <person name="Henrissat B."/>
            <person name="Martin F."/>
            <person name="Cullen D."/>
            <person name="Hibbett D.S."/>
            <person name="Grigoriev I.V."/>
        </authorList>
    </citation>
    <scope>NUCLEOTIDE SEQUENCE [LARGE SCALE GENOMIC DNA]</scope>
    <source>
        <strain evidence="4">FD-172 SS1</strain>
    </source>
</reference>
<proteinExistence type="predicted"/>
<dbReference type="Gene3D" id="3.40.50.300">
    <property type="entry name" value="P-loop containing nucleotide triphosphate hydrolases"/>
    <property type="match status" value="1"/>
</dbReference>
<dbReference type="InterPro" id="IPR003959">
    <property type="entry name" value="ATPase_AAA_core"/>
</dbReference>
<dbReference type="Pfam" id="PF22942">
    <property type="entry name" value="DUF7025"/>
    <property type="match status" value="1"/>
</dbReference>
<evidence type="ECO:0000256" key="1">
    <source>
        <dbReference type="SAM" id="MobiDB-lite"/>
    </source>
</evidence>
<dbReference type="InterPro" id="IPR003593">
    <property type="entry name" value="AAA+_ATPase"/>
</dbReference>
<feature type="compositionally biased region" description="Acidic residues" evidence="1">
    <location>
        <begin position="41"/>
        <end position="50"/>
    </location>
</feature>
<feature type="domain" description="AAA+ ATPase" evidence="2">
    <location>
        <begin position="485"/>
        <end position="610"/>
    </location>
</feature>
<organism evidence="3 4">
    <name type="scientific">Botryobasidium botryosum (strain FD-172 SS1)</name>
    <dbReference type="NCBI Taxonomy" id="930990"/>
    <lineage>
        <taxon>Eukaryota</taxon>
        <taxon>Fungi</taxon>
        <taxon>Dikarya</taxon>
        <taxon>Basidiomycota</taxon>
        <taxon>Agaricomycotina</taxon>
        <taxon>Agaricomycetes</taxon>
        <taxon>Cantharellales</taxon>
        <taxon>Botryobasidiaceae</taxon>
        <taxon>Botryobasidium</taxon>
    </lineage>
</organism>
<name>A0A067LXI6_BOTB1</name>
<dbReference type="EMBL" id="KL198095">
    <property type="protein sequence ID" value="KDQ08103.1"/>
    <property type="molecule type" value="Genomic_DNA"/>
</dbReference>
<protein>
    <recommendedName>
        <fullName evidence="2">AAA+ ATPase domain-containing protein</fullName>
    </recommendedName>
</protein>
<dbReference type="InterPro" id="IPR027417">
    <property type="entry name" value="P-loop_NTPase"/>
</dbReference>
<dbReference type="GO" id="GO:0016887">
    <property type="term" value="F:ATP hydrolysis activity"/>
    <property type="evidence" value="ECO:0007669"/>
    <property type="project" value="InterPro"/>
</dbReference>
<dbReference type="Pfam" id="PF00004">
    <property type="entry name" value="AAA"/>
    <property type="match status" value="1"/>
</dbReference>
<evidence type="ECO:0000259" key="2">
    <source>
        <dbReference type="SMART" id="SM00382"/>
    </source>
</evidence>